<dbReference type="SMART" id="SM01190">
    <property type="entry name" value="EMP24_GP25L"/>
    <property type="match status" value="1"/>
</dbReference>
<dbReference type="PANTHER" id="PTHR22811">
    <property type="entry name" value="TRANSMEMBRANE EMP24 DOMAIN-CONTAINING PROTEIN"/>
    <property type="match status" value="1"/>
</dbReference>
<dbReference type="PROSITE" id="PS50866">
    <property type="entry name" value="GOLD"/>
    <property type="match status" value="1"/>
</dbReference>
<evidence type="ECO:0000256" key="6">
    <source>
        <dbReference type="ARBA" id="ARBA00022989"/>
    </source>
</evidence>
<dbReference type="RefSeq" id="XP_041407143.1">
    <property type="nucleotide sequence ID" value="XM_041551209.1"/>
</dbReference>
<dbReference type="InterPro" id="IPR036598">
    <property type="entry name" value="GOLD_dom_sf"/>
</dbReference>
<keyword evidence="5" id="KW-0813">Transport</keyword>
<gene>
    <name evidence="13" type="ORF">KABA2_06S02288</name>
</gene>
<name>A0A8H2VHG9_9SACH</name>
<evidence type="ECO:0000313" key="14">
    <source>
        <dbReference type="Proteomes" id="UP000644660"/>
    </source>
</evidence>
<dbReference type="SUPFAM" id="SSF101576">
    <property type="entry name" value="Supernatant protein factor (SPF), C-terminal domain"/>
    <property type="match status" value="1"/>
</dbReference>
<feature type="transmembrane region" description="Helical" evidence="10">
    <location>
        <begin position="178"/>
        <end position="202"/>
    </location>
</feature>
<dbReference type="AlphaFoldDB" id="A0A8H2VHG9"/>
<keyword evidence="4 11" id="KW-0732">Signal</keyword>
<feature type="signal peptide" evidence="11">
    <location>
        <begin position="1"/>
        <end position="19"/>
    </location>
</feature>
<evidence type="ECO:0000256" key="7">
    <source>
        <dbReference type="ARBA" id="ARBA00023136"/>
    </source>
</evidence>
<keyword evidence="14" id="KW-1185">Reference proteome</keyword>
<keyword evidence="3 9" id="KW-0812">Transmembrane</keyword>
<dbReference type="GO" id="GO:0005737">
    <property type="term" value="C:cytoplasm"/>
    <property type="evidence" value="ECO:0007669"/>
    <property type="project" value="GOC"/>
</dbReference>
<dbReference type="InterPro" id="IPR009038">
    <property type="entry name" value="GOLD_dom"/>
</dbReference>
<proteinExistence type="inferred from homology"/>
<protein>
    <submittedName>
        <fullName evidence="13">Similar to Saccharomyces cerevisiae YAL007C ERP2 Protein that forms a heterotrimeric complex with Erp1p, Emp24p, and Erv25p</fullName>
    </submittedName>
</protein>
<feature type="chain" id="PRO_5034277346" evidence="11">
    <location>
        <begin position="20"/>
        <end position="210"/>
    </location>
</feature>
<evidence type="ECO:0000256" key="4">
    <source>
        <dbReference type="ARBA" id="ARBA00022729"/>
    </source>
</evidence>
<comment type="subcellular location">
    <subcellularLocation>
        <location evidence="8">Endomembrane system</location>
        <topology evidence="8">Single-pass membrane protein</topology>
    </subcellularLocation>
    <subcellularLocation>
        <location evidence="1 9">Membrane</location>
        <topology evidence="1 9">Single-pass type I membrane protein</topology>
    </subcellularLocation>
</comment>
<keyword evidence="5" id="KW-0931">ER-Golgi transport</keyword>
<dbReference type="GO" id="GO:0016020">
    <property type="term" value="C:membrane"/>
    <property type="evidence" value="ECO:0007669"/>
    <property type="project" value="UniProtKB-SubCell"/>
</dbReference>
<dbReference type="InterPro" id="IPR015720">
    <property type="entry name" value="Emp24-like"/>
</dbReference>
<evidence type="ECO:0000256" key="11">
    <source>
        <dbReference type="SAM" id="SignalP"/>
    </source>
</evidence>
<evidence type="ECO:0000256" key="8">
    <source>
        <dbReference type="ARBA" id="ARBA00037847"/>
    </source>
</evidence>
<dbReference type="Proteomes" id="UP000644660">
    <property type="component" value="Unassembled WGS sequence"/>
</dbReference>
<organism evidence="13 14">
    <name type="scientific">Maudiozyma barnettii</name>
    <dbReference type="NCBI Taxonomy" id="61262"/>
    <lineage>
        <taxon>Eukaryota</taxon>
        <taxon>Fungi</taxon>
        <taxon>Dikarya</taxon>
        <taxon>Ascomycota</taxon>
        <taxon>Saccharomycotina</taxon>
        <taxon>Saccharomycetes</taxon>
        <taxon>Saccharomycetales</taxon>
        <taxon>Saccharomycetaceae</taxon>
        <taxon>Maudiozyma</taxon>
    </lineage>
</organism>
<evidence type="ECO:0000256" key="5">
    <source>
        <dbReference type="ARBA" id="ARBA00022892"/>
    </source>
</evidence>
<dbReference type="GO" id="GO:0006888">
    <property type="term" value="P:endoplasmic reticulum to Golgi vesicle-mediated transport"/>
    <property type="evidence" value="ECO:0007669"/>
    <property type="project" value="UniProtKB-ARBA"/>
</dbReference>
<evidence type="ECO:0000256" key="2">
    <source>
        <dbReference type="ARBA" id="ARBA00007104"/>
    </source>
</evidence>
<sequence>MSSKLFLLTLLSIVTTAFAVSSKYSSFTITLPSFTQECVYHDLISKSDALVVSYQVLTGGNFEVDFEITAPDGNKIVKEKQKKYSDFLLRSFGLGQYKFCFSNSYGTAVKKVEMTLELEKDIQEEGSINTNSEDAIANNAIEEVDRNLNKISKTMNYLRAREWRNMSTVESTGSRLKWFSILVMALMVGISVIQALAIQLLFKSRSSNFV</sequence>
<dbReference type="GO" id="GO:0012505">
    <property type="term" value="C:endomembrane system"/>
    <property type="evidence" value="ECO:0007669"/>
    <property type="project" value="UniProtKB-SubCell"/>
</dbReference>
<accession>A0A8H2VHG9</accession>
<dbReference type="GeneID" id="64858340"/>
<dbReference type="Pfam" id="PF01105">
    <property type="entry name" value="EMP24_GP25L"/>
    <property type="match status" value="1"/>
</dbReference>
<feature type="domain" description="GOLD" evidence="12">
    <location>
        <begin position="36"/>
        <end position="118"/>
    </location>
</feature>
<evidence type="ECO:0000256" key="1">
    <source>
        <dbReference type="ARBA" id="ARBA00004479"/>
    </source>
</evidence>
<keyword evidence="7 10" id="KW-0472">Membrane</keyword>
<comment type="similarity">
    <text evidence="2 9">Belongs to the EMP24/GP25L family.</text>
</comment>
<evidence type="ECO:0000259" key="12">
    <source>
        <dbReference type="PROSITE" id="PS50866"/>
    </source>
</evidence>
<keyword evidence="6 10" id="KW-1133">Transmembrane helix</keyword>
<evidence type="ECO:0000313" key="13">
    <source>
        <dbReference type="EMBL" id="CAB4255299.1"/>
    </source>
</evidence>
<comment type="caution">
    <text evidence="13">The sequence shown here is derived from an EMBL/GenBank/DDBJ whole genome shotgun (WGS) entry which is preliminary data.</text>
</comment>
<reference evidence="13 14" key="1">
    <citation type="submission" date="2020-05" db="EMBL/GenBank/DDBJ databases">
        <authorList>
            <person name="Casaregola S."/>
            <person name="Devillers H."/>
            <person name="Grondin C."/>
        </authorList>
    </citation>
    <scope>NUCLEOTIDE SEQUENCE [LARGE SCALE GENOMIC DNA]</scope>
    <source>
        <strain evidence="13 14">CLIB 1767</strain>
    </source>
</reference>
<dbReference type="OrthoDB" id="1929172at2759"/>
<evidence type="ECO:0000256" key="10">
    <source>
        <dbReference type="SAM" id="Phobius"/>
    </source>
</evidence>
<evidence type="ECO:0000256" key="3">
    <source>
        <dbReference type="ARBA" id="ARBA00022692"/>
    </source>
</evidence>
<dbReference type="EMBL" id="CAEFZW010000006">
    <property type="protein sequence ID" value="CAB4255299.1"/>
    <property type="molecule type" value="Genomic_DNA"/>
</dbReference>
<evidence type="ECO:0000256" key="9">
    <source>
        <dbReference type="RuleBase" id="RU003827"/>
    </source>
</evidence>